<comment type="caution">
    <text evidence="1">The sequence shown here is derived from an EMBL/GenBank/DDBJ whole genome shotgun (WGS) entry which is preliminary data.</text>
</comment>
<protein>
    <submittedName>
        <fullName evidence="1">Uncharacterized protein</fullName>
    </submittedName>
</protein>
<dbReference type="EMBL" id="CM039427">
    <property type="protein sequence ID" value="KAI4355388.1"/>
    <property type="molecule type" value="Genomic_DNA"/>
</dbReference>
<accession>A0ACB9Q3I6</accession>
<dbReference type="Proteomes" id="UP000828941">
    <property type="component" value="Chromosome 2"/>
</dbReference>
<keyword evidence="2" id="KW-1185">Reference proteome</keyword>
<organism evidence="1 2">
    <name type="scientific">Bauhinia variegata</name>
    <name type="common">Purple orchid tree</name>
    <name type="synonym">Phanera variegata</name>
    <dbReference type="NCBI Taxonomy" id="167791"/>
    <lineage>
        <taxon>Eukaryota</taxon>
        <taxon>Viridiplantae</taxon>
        <taxon>Streptophyta</taxon>
        <taxon>Embryophyta</taxon>
        <taxon>Tracheophyta</taxon>
        <taxon>Spermatophyta</taxon>
        <taxon>Magnoliopsida</taxon>
        <taxon>eudicotyledons</taxon>
        <taxon>Gunneridae</taxon>
        <taxon>Pentapetalae</taxon>
        <taxon>rosids</taxon>
        <taxon>fabids</taxon>
        <taxon>Fabales</taxon>
        <taxon>Fabaceae</taxon>
        <taxon>Cercidoideae</taxon>
        <taxon>Cercideae</taxon>
        <taxon>Bauhiniinae</taxon>
        <taxon>Bauhinia</taxon>
    </lineage>
</organism>
<gene>
    <name evidence="1" type="ORF">L6164_004168</name>
</gene>
<name>A0ACB9Q3I6_BAUVA</name>
<sequence>MGVRGSKLKKLLGGHKRLEAGSVSTPRGYVPICVGMNESSSRRFMVHARTLGDVDFSDFLCRSVEEYGFRHDGVLRIPFEAQDFEQWMITRSNHKIKKVKPA</sequence>
<evidence type="ECO:0000313" key="1">
    <source>
        <dbReference type="EMBL" id="KAI4355388.1"/>
    </source>
</evidence>
<reference evidence="1 2" key="1">
    <citation type="journal article" date="2022" name="DNA Res.">
        <title>Chromosomal-level genome assembly of the orchid tree Bauhinia variegata (Leguminosae; Cercidoideae) supports the allotetraploid origin hypothesis of Bauhinia.</title>
        <authorList>
            <person name="Zhong Y."/>
            <person name="Chen Y."/>
            <person name="Zheng D."/>
            <person name="Pang J."/>
            <person name="Liu Y."/>
            <person name="Luo S."/>
            <person name="Meng S."/>
            <person name="Qian L."/>
            <person name="Wei D."/>
            <person name="Dai S."/>
            <person name="Zhou R."/>
        </authorList>
    </citation>
    <scope>NUCLEOTIDE SEQUENCE [LARGE SCALE GENOMIC DNA]</scope>
    <source>
        <strain evidence="1">BV-YZ2020</strain>
    </source>
</reference>
<proteinExistence type="predicted"/>
<evidence type="ECO:0000313" key="2">
    <source>
        <dbReference type="Proteomes" id="UP000828941"/>
    </source>
</evidence>